<accession>A0ABW3LBS7</accession>
<reference evidence="2" key="1">
    <citation type="journal article" date="2019" name="Int. J. Syst. Evol. Microbiol.">
        <title>The Global Catalogue of Microorganisms (GCM) 10K type strain sequencing project: providing services to taxonomists for standard genome sequencing and annotation.</title>
        <authorList>
            <consortium name="The Broad Institute Genomics Platform"/>
            <consortium name="The Broad Institute Genome Sequencing Center for Infectious Disease"/>
            <person name="Wu L."/>
            <person name="Ma J."/>
        </authorList>
    </citation>
    <scope>NUCLEOTIDE SEQUENCE [LARGE SCALE GENOMIC DNA]</scope>
    <source>
        <strain evidence="2">CCUG 56756</strain>
    </source>
</reference>
<dbReference type="EMBL" id="JBHTKI010000013">
    <property type="protein sequence ID" value="MFD1031774.1"/>
    <property type="molecule type" value="Genomic_DNA"/>
</dbReference>
<evidence type="ECO:0000313" key="1">
    <source>
        <dbReference type="EMBL" id="MFD1031774.1"/>
    </source>
</evidence>
<keyword evidence="2" id="KW-1185">Reference proteome</keyword>
<organism evidence="1 2">
    <name type="scientific">Metaplanococcus flavidus</name>
    <dbReference type="NCBI Taxonomy" id="569883"/>
    <lineage>
        <taxon>Bacteria</taxon>
        <taxon>Bacillati</taxon>
        <taxon>Bacillota</taxon>
        <taxon>Bacilli</taxon>
        <taxon>Bacillales</taxon>
        <taxon>Caryophanaceae</taxon>
        <taxon>Metaplanococcus</taxon>
    </lineage>
</organism>
<name>A0ABW3LBS7_9BACL</name>
<comment type="caution">
    <text evidence="1">The sequence shown here is derived from an EMBL/GenBank/DDBJ whole genome shotgun (WGS) entry which is preliminary data.</text>
</comment>
<evidence type="ECO:0000313" key="2">
    <source>
        <dbReference type="Proteomes" id="UP001597109"/>
    </source>
</evidence>
<gene>
    <name evidence="1" type="ORF">ACFQ1X_10075</name>
</gene>
<protein>
    <submittedName>
        <fullName evidence="1">Uncharacterized protein</fullName>
    </submittedName>
</protein>
<dbReference type="Proteomes" id="UP001597109">
    <property type="component" value="Unassembled WGS sequence"/>
</dbReference>
<proteinExistence type="predicted"/>
<dbReference type="RefSeq" id="WP_379082391.1">
    <property type="nucleotide sequence ID" value="NZ_JBHTKI010000013.1"/>
</dbReference>
<sequence length="128" mass="14235">MKQNTMFPNLIQKFITAEDVAVLMQWIGYEDTARKLTIGSLQTIVCGFDRVCAHPVAVSKNKIGHPDTGLITSDLSAHAVDRHLALALAGCIDDVSLRLLCAQQEQSVIYWLINTPEIILKNTSLWRT</sequence>